<gene>
    <name evidence="1" type="ORF">E2C01_065264</name>
</gene>
<dbReference type="EMBL" id="VSRR010032104">
    <property type="protein sequence ID" value="MPC70997.1"/>
    <property type="molecule type" value="Genomic_DNA"/>
</dbReference>
<reference evidence="1 2" key="1">
    <citation type="submission" date="2019-05" db="EMBL/GenBank/DDBJ databases">
        <title>Another draft genome of Portunus trituberculatus and its Hox gene families provides insights of decapod evolution.</title>
        <authorList>
            <person name="Jeong J.-H."/>
            <person name="Song I."/>
            <person name="Kim S."/>
            <person name="Choi T."/>
            <person name="Kim D."/>
            <person name="Ryu S."/>
            <person name="Kim W."/>
        </authorList>
    </citation>
    <scope>NUCLEOTIDE SEQUENCE [LARGE SCALE GENOMIC DNA]</scope>
    <source>
        <tissue evidence="1">Muscle</tissue>
    </source>
</reference>
<evidence type="ECO:0000313" key="2">
    <source>
        <dbReference type="Proteomes" id="UP000324222"/>
    </source>
</evidence>
<comment type="caution">
    <text evidence="1">The sequence shown here is derived from an EMBL/GenBank/DDBJ whole genome shotgun (WGS) entry which is preliminary data.</text>
</comment>
<proteinExistence type="predicted"/>
<name>A0A5B7HP43_PORTR</name>
<evidence type="ECO:0000313" key="1">
    <source>
        <dbReference type="EMBL" id="MPC70997.1"/>
    </source>
</evidence>
<keyword evidence="2" id="KW-1185">Reference proteome</keyword>
<organism evidence="1 2">
    <name type="scientific">Portunus trituberculatus</name>
    <name type="common">Swimming crab</name>
    <name type="synonym">Neptunus trituberculatus</name>
    <dbReference type="NCBI Taxonomy" id="210409"/>
    <lineage>
        <taxon>Eukaryota</taxon>
        <taxon>Metazoa</taxon>
        <taxon>Ecdysozoa</taxon>
        <taxon>Arthropoda</taxon>
        <taxon>Crustacea</taxon>
        <taxon>Multicrustacea</taxon>
        <taxon>Malacostraca</taxon>
        <taxon>Eumalacostraca</taxon>
        <taxon>Eucarida</taxon>
        <taxon>Decapoda</taxon>
        <taxon>Pleocyemata</taxon>
        <taxon>Brachyura</taxon>
        <taxon>Eubrachyura</taxon>
        <taxon>Portunoidea</taxon>
        <taxon>Portunidae</taxon>
        <taxon>Portuninae</taxon>
        <taxon>Portunus</taxon>
    </lineage>
</organism>
<accession>A0A5B7HP43</accession>
<sequence>MAEERRVAVGVAGQERARQSEVGQFGARTGGRVRSGDHFSPSAAAIVAPRHSDLFPIPPRAIPRPAPAPSPRQDGICLLRGCLT</sequence>
<protein>
    <submittedName>
        <fullName evidence="1">Uncharacterized protein</fullName>
    </submittedName>
</protein>
<dbReference type="AlphaFoldDB" id="A0A5B7HP43"/>
<dbReference type="Proteomes" id="UP000324222">
    <property type="component" value="Unassembled WGS sequence"/>
</dbReference>